<sequence>MSRLGKLPVGLPNGVSATVANDTVKVKGPKGELSLVVSSLVTISEAEDKSLVVRPADESTRARAMWGTTRANIASMVKGVSEGFEENLELVGVGYRAAAQGRDLKLSLGFSHEVIYTPRPGITITAPKPTEIKIEGANKQEVGQTAAEIRKYRPPEPYKGKGIRLAGEHVRRKEGKKK</sequence>
<reference evidence="8" key="1">
    <citation type="journal article" date="2019" name="Int. J. Syst. Evol. Microbiol.">
        <title>The Global Catalogue of Microorganisms (GCM) 10K type strain sequencing project: providing services to taxonomists for standard genome sequencing and annotation.</title>
        <authorList>
            <consortium name="The Broad Institute Genomics Platform"/>
            <consortium name="The Broad Institute Genome Sequencing Center for Infectious Disease"/>
            <person name="Wu L."/>
            <person name="Ma J."/>
        </authorList>
    </citation>
    <scope>NUCLEOTIDE SEQUENCE [LARGE SCALE GENOMIC DNA]</scope>
    <source>
        <strain evidence="8">CGMCC 1.12766</strain>
    </source>
</reference>
<dbReference type="SUPFAM" id="SSF56053">
    <property type="entry name" value="Ribosomal protein L6"/>
    <property type="match status" value="2"/>
</dbReference>
<evidence type="ECO:0000256" key="1">
    <source>
        <dbReference type="ARBA" id="ARBA00022980"/>
    </source>
</evidence>
<evidence type="ECO:0000313" key="7">
    <source>
        <dbReference type="EMBL" id="GGH07724.1"/>
    </source>
</evidence>
<feature type="domain" description="Large ribosomal subunit protein uL6 alpha-beta" evidence="6">
    <location>
        <begin position="91"/>
        <end position="164"/>
    </location>
</feature>
<keyword evidence="1 3" id="KW-0689">Ribosomal protein</keyword>
<dbReference type="Pfam" id="PF00347">
    <property type="entry name" value="Ribosomal_L6"/>
    <property type="match status" value="2"/>
</dbReference>
<dbReference type="NCBIfam" id="TIGR03654">
    <property type="entry name" value="L6_bact"/>
    <property type="match status" value="1"/>
</dbReference>
<dbReference type="InterPro" id="IPR019906">
    <property type="entry name" value="Ribosomal_uL6_bac-type"/>
</dbReference>
<dbReference type="PRINTS" id="PR00059">
    <property type="entry name" value="RIBOSOMALL6"/>
</dbReference>
<evidence type="ECO:0000256" key="5">
    <source>
        <dbReference type="RuleBase" id="RU003870"/>
    </source>
</evidence>
<dbReference type="Gene3D" id="3.90.930.12">
    <property type="entry name" value="Ribosomal protein L6, alpha-beta domain"/>
    <property type="match status" value="2"/>
</dbReference>
<dbReference type="PROSITE" id="PS00525">
    <property type="entry name" value="RIBOSOMAL_L6_1"/>
    <property type="match status" value="1"/>
</dbReference>
<comment type="function">
    <text evidence="3 5">This protein binds to the 23S rRNA, and is important in its secondary structure. It is located near the subunit interface in the base of the L7/L12 stalk, and near the tRNA binding site of the peptidyltransferase center.</text>
</comment>
<dbReference type="InterPro" id="IPR002358">
    <property type="entry name" value="Ribosomal_uL6_CS"/>
</dbReference>
<accession>A0ABQ1Y0A1</accession>
<dbReference type="Proteomes" id="UP000648722">
    <property type="component" value="Unassembled WGS sequence"/>
</dbReference>
<dbReference type="InterPro" id="IPR020040">
    <property type="entry name" value="Ribosomal_uL6_a/b-dom"/>
</dbReference>
<comment type="caution">
    <text evidence="7">The sequence shown here is derived from an EMBL/GenBank/DDBJ whole genome shotgun (WGS) entry which is preliminary data.</text>
</comment>
<dbReference type="GO" id="GO:0005840">
    <property type="term" value="C:ribosome"/>
    <property type="evidence" value="ECO:0007669"/>
    <property type="project" value="UniProtKB-KW"/>
</dbReference>
<evidence type="ECO:0000256" key="3">
    <source>
        <dbReference type="HAMAP-Rule" id="MF_01365"/>
    </source>
</evidence>
<evidence type="ECO:0000256" key="4">
    <source>
        <dbReference type="RuleBase" id="RU003869"/>
    </source>
</evidence>
<dbReference type="InterPro" id="IPR000702">
    <property type="entry name" value="Ribosomal_uL6-like"/>
</dbReference>
<dbReference type="PIRSF" id="PIRSF002162">
    <property type="entry name" value="Ribosomal_L6"/>
    <property type="match status" value="1"/>
</dbReference>
<keyword evidence="2 3" id="KW-0687">Ribonucleoprotein</keyword>
<keyword evidence="3 5" id="KW-0694">RNA-binding</keyword>
<evidence type="ECO:0000313" key="8">
    <source>
        <dbReference type="Proteomes" id="UP000648722"/>
    </source>
</evidence>
<evidence type="ECO:0000256" key="2">
    <source>
        <dbReference type="ARBA" id="ARBA00023274"/>
    </source>
</evidence>
<dbReference type="RefSeq" id="WP_188452991.1">
    <property type="nucleotide sequence ID" value="NZ_BMFS01000015.1"/>
</dbReference>
<name>A0ABQ1Y0A1_9PROT</name>
<organism evidence="7 8">
    <name type="scientific">Glycocaulis albus</name>
    <dbReference type="NCBI Taxonomy" id="1382801"/>
    <lineage>
        <taxon>Bacteria</taxon>
        <taxon>Pseudomonadati</taxon>
        <taxon>Pseudomonadota</taxon>
        <taxon>Alphaproteobacteria</taxon>
        <taxon>Maricaulales</taxon>
        <taxon>Maricaulaceae</taxon>
        <taxon>Glycocaulis</taxon>
    </lineage>
</organism>
<comment type="subunit">
    <text evidence="3">Part of the 50S ribosomal subunit.</text>
</comment>
<feature type="domain" description="Large ribosomal subunit protein uL6 alpha-beta" evidence="6">
    <location>
        <begin position="12"/>
        <end position="83"/>
    </location>
</feature>
<dbReference type="HAMAP" id="MF_01365_B">
    <property type="entry name" value="Ribosomal_uL6_B"/>
    <property type="match status" value="1"/>
</dbReference>
<dbReference type="PANTHER" id="PTHR11655:SF14">
    <property type="entry name" value="LARGE RIBOSOMAL SUBUNIT PROTEIN UL6M"/>
    <property type="match status" value="1"/>
</dbReference>
<keyword evidence="8" id="KW-1185">Reference proteome</keyword>
<dbReference type="EMBL" id="BMFS01000015">
    <property type="protein sequence ID" value="GGH07724.1"/>
    <property type="molecule type" value="Genomic_DNA"/>
</dbReference>
<dbReference type="PANTHER" id="PTHR11655">
    <property type="entry name" value="60S/50S RIBOSOMAL PROTEIN L6/L9"/>
    <property type="match status" value="1"/>
</dbReference>
<protein>
    <recommendedName>
        <fullName evidence="3">Large ribosomal subunit protein uL6</fullName>
    </recommendedName>
</protein>
<comment type="similarity">
    <text evidence="3 4">Belongs to the universal ribosomal protein uL6 family.</text>
</comment>
<evidence type="ECO:0000259" key="6">
    <source>
        <dbReference type="Pfam" id="PF00347"/>
    </source>
</evidence>
<proteinExistence type="inferred from homology"/>
<keyword evidence="3 5" id="KW-0699">rRNA-binding</keyword>
<dbReference type="InterPro" id="IPR036789">
    <property type="entry name" value="Ribosomal_uL6-like_a/b-dom_sf"/>
</dbReference>
<gene>
    <name evidence="3 7" type="primary">rplF</name>
    <name evidence="7" type="ORF">GCM10007420_25590</name>
</gene>